<evidence type="ECO:0000256" key="4">
    <source>
        <dbReference type="ARBA" id="ARBA00022837"/>
    </source>
</evidence>
<dbReference type="InterPro" id="IPR024968">
    <property type="entry name" value="SlpA_C_lactobacillus"/>
</dbReference>
<feature type="compositionally biased region" description="Low complexity" evidence="10">
    <location>
        <begin position="85"/>
        <end position="94"/>
    </location>
</feature>
<keyword evidence="4" id="KW-0106">Calcium</keyword>
<dbReference type="NCBIfam" id="TIGR02104">
    <property type="entry name" value="pulA_typeI"/>
    <property type="match status" value="1"/>
</dbReference>
<accession>D4YUP6</accession>
<keyword evidence="2" id="KW-0732">Signal</keyword>
<dbReference type="Pfam" id="PF00128">
    <property type="entry name" value="Alpha-amylase"/>
    <property type="match status" value="1"/>
</dbReference>
<proteinExistence type="inferred from homology"/>
<comment type="catalytic activity">
    <reaction evidence="6">
        <text>Hydrolysis of (1-&gt;6)-alpha-D-glucosidic linkages in pullulan, amylopectin and glycogen, and in the alpha- and beta-limit dextrins of amylopectin and glycogen.</text>
        <dbReference type="EC" id="3.2.1.41"/>
    </reaction>
</comment>
<feature type="region of interest" description="Disordered" evidence="10">
    <location>
        <begin position="85"/>
        <end position="147"/>
    </location>
</feature>
<dbReference type="CDD" id="cd02860">
    <property type="entry name" value="E_set_Pullulanase"/>
    <property type="match status" value="1"/>
</dbReference>
<evidence type="ECO:0000256" key="2">
    <source>
        <dbReference type="ARBA" id="ARBA00022729"/>
    </source>
</evidence>
<dbReference type="eggNOG" id="COG1523">
    <property type="taxonomic scope" value="Bacteria"/>
</dbReference>
<dbReference type="InterPro" id="IPR017853">
    <property type="entry name" value="GH"/>
</dbReference>
<dbReference type="GO" id="GO:0030246">
    <property type="term" value="F:carbohydrate binding"/>
    <property type="evidence" value="ECO:0007669"/>
    <property type="project" value="InterPro"/>
</dbReference>
<dbReference type="Gene3D" id="2.60.40.1110">
    <property type="match status" value="1"/>
</dbReference>
<dbReference type="CAZy" id="CBM48">
    <property type="family name" value="Carbohydrate-Binding Module Family 48"/>
</dbReference>
<feature type="compositionally biased region" description="Polar residues" evidence="10">
    <location>
        <begin position="95"/>
        <end position="113"/>
    </location>
</feature>
<evidence type="ECO:0000256" key="11">
    <source>
        <dbReference type="SAM" id="Phobius"/>
    </source>
</evidence>
<keyword evidence="11" id="KW-1133">Transmembrane helix</keyword>
<evidence type="ECO:0000256" key="8">
    <source>
        <dbReference type="ARBA" id="ARBA00029618"/>
    </source>
</evidence>
<dbReference type="CAZy" id="CBM41">
    <property type="family name" value="Carbohydrate-Binding Module Family 41"/>
</dbReference>
<feature type="transmembrane region" description="Helical" evidence="11">
    <location>
        <begin position="12"/>
        <end position="32"/>
    </location>
</feature>
<keyword evidence="3 13" id="KW-0378">Hydrolase</keyword>
<dbReference type="GO" id="GO:0051060">
    <property type="term" value="F:pullulanase activity"/>
    <property type="evidence" value="ECO:0007669"/>
    <property type="project" value="UniProtKB-EC"/>
</dbReference>
<feature type="transmembrane region" description="Helical" evidence="11">
    <location>
        <begin position="52"/>
        <end position="69"/>
    </location>
</feature>
<evidence type="ECO:0000313" key="13">
    <source>
        <dbReference type="EMBL" id="EFG55126.1"/>
    </source>
</evidence>
<evidence type="ECO:0000256" key="1">
    <source>
        <dbReference type="ARBA" id="ARBA00008061"/>
    </source>
</evidence>
<dbReference type="SUPFAM" id="SSF51445">
    <property type="entry name" value="(Trans)glycosidases"/>
    <property type="match status" value="1"/>
</dbReference>
<evidence type="ECO:0000256" key="3">
    <source>
        <dbReference type="ARBA" id="ARBA00022801"/>
    </source>
</evidence>
<gene>
    <name evidence="13" type="primary">pulA</name>
    <name evidence="13" type="ORF">HMPREF0493_1257</name>
</gene>
<dbReference type="SUPFAM" id="SSF81296">
    <property type="entry name" value="E set domains"/>
    <property type="match status" value="1"/>
</dbReference>
<evidence type="ECO:0000256" key="6">
    <source>
        <dbReference type="ARBA" id="ARBA00023965"/>
    </source>
</evidence>
<dbReference type="InterPro" id="IPR014756">
    <property type="entry name" value="Ig_E-set"/>
</dbReference>
<dbReference type="AlphaFoldDB" id="D4YUP6"/>
<feature type="compositionally biased region" description="Low complexity" evidence="10">
    <location>
        <begin position="1071"/>
        <end position="1082"/>
    </location>
</feature>
<dbReference type="GO" id="GO:0005975">
    <property type="term" value="P:carbohydrate metabolic process"/>
    <property type="evidence" value="ECO:0007669"/>
    <property type="project" value="InterPro"/>
</dbReference>
<dbReference type="SUPFAM" id="SSF49452">
    <property type="entry name" value="Starch-binding domain-like"/>
    <property type="match status" value="1"/>
</dbReference>
<organism evidence="13 14">
    <name type="scientific">Lactobacillus amylolyticus DSM 11664</name>
    <dbReference type="NCBI Taxonomy" id="585524"/>
    <lineage>
        <taxon>Bacteria</taxon>
        <taxon>Bacillati</taxon>
        <taxon>Bacillota</taxon>
        <taxon>Bacilli</taxon>
        <taxon>Lactobacillales</taxon>
        <taxon>Lactobacillaceae</taxon>
        <taxon>Lactobacillus</taxon>
    </lineage>
</organism>
<dbReference type="Pfam" id="PF03714">
    <property type="entry name" value="PUD"/>
    <property type="match status" value="1"/>
</dbReference>
<dbReference type="Pfam" id="PF03217">
    <property type="entry name" value="SlpA"/>
    <property type="match status" value="2"/>
</dbReference>
<dbReference type="PANTHER" id="PTHR43002">
    <property type="entry name" value="GLYCOGEN DEBRANCHING ENZYME"/>
    <property type="match status" value="1"/>
</dbReference>
<evidence type="ECO:0000256" key="5">
    <source>
        <dbReference type="ARBA" id="ARBA00023295"/>
    </source>
</evidence>
<sequence length="1232" mass="136530">MHKYRLTYKLLAVTYTFAIVDESALIYTYSGIFKQEETIMNKNKNRYSGSKCVFVCASAILSLWLGATWTNNVKAAEVDANQAANNTEQTQQIQHPATANNQDKTKDAGNQATPTAAEQNNAQPAANAESSASAPATPQSDTETVKDTTKVVIHYQGDGTKWVPYVWGKNPSSTGVQYKWDGKDDYGYYANITLDNDEQEVGVLIKGTDSWDKDGTGADRSLTVDDNGKAEVWYKAGSDASQDVTPSYNSAKIKVHYHGNPDATSLNYWTDTDQSKKTVSLSKEDDDDEIGSFDLSGQTFSKIYVSPIGSDTETREFTPLPGDGTTDIYLVNKDTTAYYTPSFALAPESLASASMESSNIVDIKTAKKMTAKEAEAILKMNNNEVVDVSAVDADQDGKSKEFKITTAKDLDILTNNQIGIYNNFKYIDIGKYVRSDAFDAKYYYGGDDLGATYTQEQTQFKLWAPTANNVALNLYNSLDNASPATKTLAMIRGDKGVWSATVPGDYKNWAYDYSLTFGDGSKTESNDPYSKAVTINGVRSVIEDYDAIKPDDFNRMPPFSSPTDAIIYETSIRDFTSDPNSGIKYDGKYLGMIESGVTPDGQVTGLDYLKSLGITHVQIMPMFDFASIDETKNDGTYNWGYDPKNYDVPEGSYSSNAADPTTRIMEMKEMINGLHKAGIRVIMDVVFNHVYSPNDQALQKTVPGYYFEYDDDNNMVNDSGCGNDTASERLMMRKYILDSVKYWAENYNIDGFRFDIMSLLDTTTMNDIRAELNQIDPGMLLYGEGWDMRTTNRDIGAGQYNADKIRSIGFFSDDIRNSVRSNEPTYAPGLVIGDGKEQTYEADAKKFIASYLGGKDLAIPGVTWQIHPYQSPSQTINYVECHDGRTLYDLLKWALPGESKANIIKRDKLATSMIMLAEGVPFVDSGQEALRTKKGNDNSYNAPISVNEINWERVKKHQDLVNYFKELVNVRKSQPALRLNNYDEIAKTVKTVNAGEGGIFTFAYKENGKTLYVVFNVNDSNAKLNDVDLSKADKLLDSDGNVVLGKTTTLMPLSTLIAVVPDETPVTPIDTGNTGSITNTGSADSSQIQSNGDTDKLLSALDIVLTHNAYIYQNDGITTLKENGKNIVLKLGKTIHAMNNGQIFTFNGKKFYQIGENKYVKVNNTLKRKVLIHNAFVYTKSGKAIKKGYKHIILKKGTILTLDNDKIVTIKGKKFYRIGNNKYVKVANVKKD</sequence>
<keyword evidence="5 13" id="KW-0326">Glycosidase</keyword>
<dbReference type="InterPro" id="IPR013784">
    <property type="entry name" value="Carb-bd-like_fold"/>
</dbReference>
<dbReference type="CAZy" id="GH13">
    <property type="family name" value="Glycoside Hydrolase Family 13"/>
</dbReference>
<dbReference type="InterPro" id="IPR013783">
    <property type="entry name" value="Ig-like_fold"/>
</dbReference>
<dbReference type="CDD" id="cd11341">
    <property type="entry name" value="AmyAc_Pullulanase_LD-like"/>
    <property type="match status" value="1"/>
</dbReference>
<dbReference type="InterPro" id="IPR006047">
    <property type="entry name" value="GH13_cat_dom"/>
</dbReference>
<reference evidence="13 14" key="1">
    <citation type="submission" date="2010-04" db="EMBL/GenBank/DDBJ databases">
        <authorList>
            <person name="Muzny D."/>
            <person name="Qin X."/>
            <person name="Deng J."/>
            <person name="Jiang H."/>
            <person name="Liu Y."/>
            <person name="Qu J."/>
            <person name="Song X.-Z."/>
            <person name="Zhang L."/>
            <person name="Thornton R."/>
            <person name="Coyle M."/>
            <person name="Francisco L."/>
            <person name="Jackson L."/>
            <person name="Javaid M."/>
            <person name="Korchina V."/>
            <person name="Kovar C."/>
            <person name="Mata R."/>
            <person name="Mathew T."/>
            <person name="Ngo R."/>
            <person name="Nguyen L."/>
            <person name="Nguyen N."/>
            <person name="Okwuonu G."/>
            <person name="Ongeri F."/>
            <person name="Pham C."/>
            <person name="Simmons D."/>
            <person name="Wilczek-Boney K."/>
            <person name="Hale W."/>
            <person name="Jakkamsetti A."/>
            <person name="Pham P."/>
            <person name="Ruth R."/>
            <person name="San Lucas F."/>
            <person name="Warren J."/>
            <person name="Zhang J."/>
            <person name="Zhao Z."/>
            <person name="Zhou C."/>
            <person name="Zhu D."/>
            <person name="Lee S."/>
            <person name="Bess C."/>
            <person name="Blankenburg K."/>
            <person name="Forbes L."/>
            <person name="Fu Q."/>
            <person name="Gubbala S."/>
            <person name="Hirani K."/>
            <person name="Jayaseelan J.C."/>
            <person name="Lara F."/>
            <person name="Munidasa M."/>
            <person name="Palculict T."/>
            <person name="Patil S."/>
            <person name="Pu L.-L."/>
            <person name="Saada N."/>
            <person name="Tang L."/>
            <person name="Weissenberger G."/>
            <person name="Zhu Y."/>
            <person name="Hemphill L."/>
            <person name="Shang Y."/>
            <person name="Youmans B."/>
            <person name="Ayvaz T."/>
            <person name="Ross M."/>
            <person name="Santibanez J."/>
            <person name="Aqrawi P."/>
            <person name="Gross S."/>
            <person name="Joshi V."/>
            <person name="Fowler G."/>
            <person name="Nazareth L."/>
            <person name="Reid J."/>
            <person name="Worley K."/>
            <person name="Petrosino J."/>
            <person name="Highlander S."/>
            <person name="Gibbs R."/>
        </authorList>
    </citation>
    <scope>NUCLEOTIDE SEQUENCE [LARGE SCALE GENOMIC DNA]</scope>
    <source>
        <strain evidence="13 14">DSM 11664</strain>
    </source>
</reference>
<dbReference type="EC" id="3.2.1.41" evidence="7"/>
<comment type="similarity">
    <text evidence="1">Belongs to the glycosyl hydrolase 13 family.</text>
</comment>
<evidence type="ECO:0000256" key="10">
    <source>
        <dbReference type="SAM" id="MobiDB-lite"/>
    </source>
</evidence>
<keyword evidence="11" id="KW-0812">Transmembrane</keyword>
<feature type="region of interest" description="Disordered" evidence="10">
    <location>
        <begin position="1068"/>
        <end position="1088"/>
    </location>
</feature>
<dbReference type="Gene3D" id="2.60.40.10">
    <property type="entry name" value="Immunoglobulins"/>
    <property type="match status" value="1"/>
</dbReference>
<feature type="domain" description="Glycosyl hydrolase family 13 catalytic" evidence="12">
    <location>
        <begin position="596"/>
        <end position="971"/>
    </location>
</feature>
<protein>
    <recommendedName>
        <fullName evidence="7">pullulanase</fullName>
        <ecNumber evidence="7">3.2.1.41</ecNumber>
    </recommendedName>
    <alternativeName>
        <fullName evidence="8">Alpha-dextrin endo-1,6-alpha-glucosidase</fullName>
    </alternativeName>
    <alternativeName>
        <fullName evidence="9">Pullulan 6-glucanohydrolase</fullName>
    </alternativeName>
</protein>
<keyword evidence="14" id="KW-1185">Reference proteome</keyword>
<comment type="caution">
    <text evidence="13">The sequence shown here is derived from an EMBL/GenBank/DDBJ whole genome shotgun (WGS) entry which is preliminary data.</text>
</comment>
<name>D4YUP6_9LACO</name>
<keyword evidence="11" id="KW-0472">Membrane</keyword>
<dbReference type="SMART" id="SM00642">
    <property type="entry name" value="Aamy"/>
    <property type="match status" value="1"/>
</dbReference>
<dbReference type="InterPro" id="IPR004193">
    <property type="entry name" value="Glyco_hydro_13_N"/>
</dbReference>
<dbReference type="Pfam" id="PF02922">
    <property type="entry name" value="CBM_48"/>
    <property type="match status" value="1"/>
</dbReference>
<evidence type="ECO:0000259" key="12">
    <source>
        <dbReference type="SMART" id="SM00642"/>
    </source>
</evidence>
<dbReference type="Gene3D" id="3.20.20.80">
    <property type="entry name" value="Glycosidases"/>
    <property type="match status" value="1"/>
</dbReference>
<dbReference type="EMBL" id="ADNY01000049">
    <property type="protein sequence ID" value="EFG55126.1"/>
    <property type="molecule type" value="Genomic_DNA"/>
</dbReference>
<evidence type="ECO:0000256" key="7">
    <source>
        <dbReference type="ARBA" id="ARBA00024062"/>
    </source>
</evidence>
<evidence type="ECO:0000313" key="14">
    <source>
        <dbReference type="Proteomes" id="UP000004069"/>
    </source>
</evidence>
<dbReference type="CDD" id="cd10315">
    <property type="entry name" value="CBM41_pullulanase"/>
    <property type="match status" value="1"/>
</dbReference>
<dbReference type="InterPro" id="IPR005323">
    <property type="entry name" value="CBM41_pullulanase"/>
</dbReference>
<dbReference type="InterPro" id="IPR011840">
    <property type="entry name" value="PulA_typeI"/>
</dbReference>
<evidence type="ECO:0000256" key="9">
    <source>
        <dbReference type="ARBA" id="ARBA00031076"/>
    </source>
</evidence>
<dbReference type="Proteomes" id="UP000004069">
    <property type="component" value="Unassembled WGS sequence"/>
</dbReference>
<feature type="compositionally biased region" description="Low complexity" evidence="10">
    <location>
        <begin position="114"/>
        <end position="142"/>
    </location>
</feature>